<feature type="transmembrane region" description="Helical" evidence="9">
    <location>
        <begin position="173"/>
        <end position="193"/>
    </location>
</feature>
<evidence type="ECO:0000256" key="1">
    <source>
        <dbReference type="ARBA" id="ARBA00004653"/>
    </source>
</evidence>
<keyword evidence="2" id="KW-0328">Glycosyltransferase</keyword>
<evidence type="ECO:0000256" key="3">
    <source>
        <dbReference type="ARBA" id="ARBA00022679"/>
    </source>
</evidence>
<dbReference type="Pfam" id="PF00535">
    <property type="entry name" value="Glycos_transf_2"/>
    <property type="match status" value="1"/>
</dbReference>
<evidence type="ECO:0000313" key="11">
    <source>
        <dbReference type="EMBL" id="MED6112158.1"/>
    </source>
</evidence>
<dbReference type="SUPFAM" id="SSF53448">
    <property type="entry name" value="Nucleotide-diphospho-sugar transferases"/>
    <property type="match status" value="1"/>
</dbReference>
<evidence type="ECO:0000256" key="4">
    <source>
        <dbReference type="ARBA" id="ARBA00022692"/>
    </source>
</evidence>
<evidence type="ECO:0000256" key="8">
    <source>
        <dbReference type="ARBA" id="ARBA00023316"/>
    </source>
</evidence>
<dbReference type="Proteomes" id="UP001341840">
    <property type="component" value="Unassembled WGS sequence"/>
</dbReference>
<sequence length="411" mass="46941">MLRANGLTKLQPTLKQDKSRKKKKTFTDSIATGTSLEYWCLCFVLLEGKSVFMTMAPRLDFSNWWSKDTHDKGTTTTTTPVVVKIENPTFSVVEINGADAAFRPVEKSRGKNAKQVTWVLLLKAHRAVSCVAWIATVMWTLLGAIKKRIVHGKGVAMEGESDKLERGKLLFRVIRVFLVASLVVLAFEIVAYLQGWQFRNPNLHILLSASDFEGLLHIAYVGWLRFRAEYIAPSIQALSKFCVVLFLIQSVDRMVLCMGCFWIRYRKVKPRFAGDPFKDDDVEGSASNYPMVLIQIPMCNEREVYEQSISAVCQIDWPRDRLLIQVLDDSDDESIQCLIKAEVSKWSQKGVNIIYRHRLNRTGYKAGNLKSAMSCDYVKGYEFVAIFDADFQPNPDFLKQTVPHFKVKRRE</sequence>
<evidence type="ECO:0000259" key="10">
    <source>
        <dbReference type="Pfam" id="PF00535"/>
    </source>
</evidence>
<evidence type="ECO:0000256" key="7">
    <source>
        <dbReference type="ARBA" id="ARBA00023136"/>
    </source>
</evidence>
<name>A0ABU6QK28_9FABA</name>
<dbReference type="InterPro" id="IPR001173">
    <property type="entry name" value="Glyco_trans_2-like"/>
</dbReference>
<evidence type="ECO:0000256" key="9">
    <source>
        <dbReference type="SAM" id="Phobius"/>
    </source>
</evidence>
<evidence type="ECO:0000256" key="6">
    <source>
        <dbReference type="ARBA" id="ARBA00023034"/>
    </source>
</evidence>
<gene>
    <name evidence="11" type="primary">CSLC5_4</name>
    <name evidence="11" type="ORF">PIB30_059166</name>
</gene>
<keyword evidence="7 9" id="KW-0472">Membrane</keyword>
<keyword evidence="5 9" id="KW-1133">Transmembrane helix</keyword>
<accession>A0ABU6QK28</accession>
<reference evidence="11 12" key="1">
    <citation type="journal article" date="2023" name="Plants (Basel)">
        <title>Bridging the Gap: Combining Genomics and Transcriptomics Approaches to Understand Stylosanthes scabra, an Orphan Legume from the Brazilian Caatinga.</title>
        <authorList>
            <person name="Ferreira-Neto J.R.C."/>
            <person name="da Silva M.D."/>
            <person name="Binneck E."/>
            <person name="de Melo N.F."/>
            <person name="da Silva R.H."/>
            <person name="de Melo A.L.T.M."/>
            <person name="Pandolfi V."/>
            <person name="Bustamante F.O."/>
            <person name="Brasileiro-Vidal A.C."/>
            <person name="Benko-Iseppon A.M."/>
        </authorList>
    </citation>
    <scope>NUCLEOTIDE SEQUENCE [LARGE SCALE GENOMIC DNA]</scope>
    <source>
        <tissue evidence="11">Leaves</tissue>
    </source>
</reference>
<evidence type="ECO:0000256" key="2">
    <source>
        <dbReference type="ARBA" id="ARBA00022676"/>
    </source>
</evidence>
<evidence type="ECO:0000256" key="5">
    <source>
        <dbReference type="ARBA" id="ARBA00022989"/>
    </source>
</evidence>
<dbReference type="PANTHER" id="PTHR32044:SF101">
    <property type="entry name" value="GLYCOSYLTRANSFERASE 2-LIKE DOMAIN-CONTAINING PROTEIN"/>
    <property type="match status" value="1"/>
</dbReference>
<keyword evidence="6" id="KW-0333">Golgi apparatus</keyword>
<keyword evidence="4 9" id="KW-0812">Transmembrane</keyword>
<dbReference type="Gene3D" id="3.90.550.10">
    <property type="entry name" value="Spore Coat Polysaccharide Biosynthesis Protein SpsA, Chain A"/>
    <property type="match status" value="1"/>
</dbReference>
<keyword evidence="8" id="KW-0961">Cell wall biogenesis/degradation</keyword>
<keyword evidence="12" id="KW-1185">Reference proteome</keyword>
<organism evidence="11 12">
    <name type="scientific">Stylosanthes scabra</name>
    <dbReference type="NCBI Taxonomy" id="79078"/>
    <lineage>
        <taxon>Eukaryota</taxon>
        <taxon>Viridiplantae</taxon>
        <taxon>Streptophyta</taxon>
        <taxon>Embryophyta</taxon>
        <taxon>Tracheophyta</taxon>
        <taxon>Spermatophyta</taxon>
        <taxon>Magnoliopsida</taxon>
        <taxon>eudicotyledons</taxon>
        <taxon>Gunneridae</taxon>
        <taxon>Pentapetalae</taxon>
        <taxon>rosids</taxon>
        <taxon>fabids</taxon>
        <taxon>Fabales</taxon>
        <taxon>Fabaceae</taxon>
        <taxon>Papilionoideae</taxon>
        <taxon>50 kb inversion clade</taxon>
        <taxon>dalbergioids sensu lato</taxon>
        <taxon>Dalbergieae</taxon>
        <taxon>Pterocarpus clade</taxon>
        <taxon>Stylosanthes</taxon>
    </lineage>
</organism>
<dbReference type="InterPro" id="IPR029044">
    <property type="entry name" value="Nucleotide-diphossugar_trans"/>
</dbReference>
<comment type="caution">
    <text evidence="11">The sequence shown here is derived from an EMBL/GenBank/DDBJ whole genome shotgun (WGS) entry which is preliminary data.</text>
</comment>
<proteinExistence type="predicted"/>
<dbReference type="PANTHER" id="PTHR32044">
    <property type="entry name" value="GLUCOMANNAN 4-BETA-MANNOSYLTRANSFERASE 9"/>
    <property type="match status" value="1"/>
</dbReference>
<comment type="subcellular location">
    <subcellularLocation>
        <location evidence="1">Golgi apparatus membrane</location>
        <topology evidence="1">Multi-pass membrane protein</topology>
    </subcellularLocation>
</comment>
<keyword evidence="3" id="KW-0808">Transferase</keyword>
<feature type="domain" description="Glycosyltransferase 2-like" evidence="10">
    <location>
        <begin position="296"/>
        <end position="406"/>
    </location>
</feature>
<evidence type="ECO:0000313" key="12">
    <source>
        <dbReference type="Proteomes" id="UP001341840"/>
    </source>
</evidence>
<protein>
    <submittedName>
        <fullName evidence="11">Xyloglucan glycosyltransferase 5</fullName>
    </submittedName>
</protein>
<dbReference type="EMBL" id="JASCZI010000506">
    <property type="protein sequence ID" value="MED6112158.1"/>
    <property type="molecule type" value="Genomic_DNA"/>
</dbReference>